<evidence type="ECO:0000259" key="1">
    <source>
        <dbReference type="PROSITE" id="PS51186"/>
    </source>
</evidence>
<dbReference type="GO" id="GO:0016747">
    <property type="term" value="F:acyltransferase activity, transferring groups other than amino-acyl groups"/>
    <property type="evidence" value="ECO:0007669"/>
    <property type="project" value="InterPro"/>
</dbReference>
<protein>
    <submittedName>
        <fullName evidence="2">GNAT family N-acetyltransferase</fullName>
    </submittedName>
</protein>
<name>A0A3N0AF03_9ACTN</name>
<dbReference type="InterPro" id="IPR000182">
    <property type="entry name" value="GNAT_dom"/>
</dbReference>
<sequence>MLEAKHVSLFGATTRRVKKLYESAFPVEQRIPFWALRLRAGMNGMEIVSYSDEGTFCGFSCQVVTDDMVYIYYLAVDPELRGRGYGSQVLELIKQSHPGMPVALDIESRKRNADNAKQREARRAFYLKNGFTPTGYGFKDGDLFEILIDGEKPENPARYAMAIDRLAFGLTHTLIRPMSELREGGKKH</sequence>
<accession>A0A3N0AF03</accession>
<dbReference type="CDD" id="cd04301">
    <property type="entry name" value="NAT_SF"/>
    <property type="match status" value="1"/>
</dbReference>
<dbReference type="PROSITE" id="PS51186">
    <property type="entry name" value="GNAT"/>
    <property type="match status" value="1"/>
</dbReference>
<dbReference type="RefSeq" id="WP_123198407.1">
    <property type="nucleotide sequence ID" value="NZ_QICB01000005.1"/>
</dbReference>
<dbReference type="SUPFAM" id="SSF55729">
    <property type="entry name" value="Acyl-CoA N-acyltransferases (Nat)"/>
    <property type="match status" value="1"/>
</dbReference>
<dbReference type="InterPro" id="IPR016181">
    <property type="entry name" value="Acyl_CoA_acyltransferase"/>
</dbReference>
<organism evidence="2 3">
    <name type="scientific">Slackia faecicanis</name>
    <dbReference type="NCBI Taxonomy" id="255723"/>
    <lineage>
        <taxon>Bacteria</taxon>
        <taxon>Bacillati</taxon>
        <taxon>Actinomycetota</taxon>
        <taxon>Coriobacteriia</taxon>
        <taxon>Eggerthellales</taxon>
        <taxon>Eggerthellaceae</taxon>
        <taxon>Slackia</taxon>
    </lineage>
</organism>
<feature type="domain" description="N-acetyltransferase" evidence="1">
    <location>
        <begin position="4"/>
        <end position="149"/>
    </location>
</feature>
<comment type="caution">
    <text evidence="2">The sequence shown here is derived from an EMBL/GenBank/DDBJ whole genome shotgun (WGS) entry which is preliminary data.</text>
</comment>
<evidence type="ECO:0000313" key="3">
    <source>
        <dbReference type="Proteomes" id="UP000267368"/>
    </source>
</evidence>
<gene>
    <name evidence="2" type="ORF">DMP07_06820</name>
</gene>
<reference evidence="3" key="1">
    <citation type="submission" date="2018-05" db="EMBL/GenBank/DDBJ databases">
        <title>Genome Sequencing of selected type strains of the family Eggerthellaceae.</title>
        <authorList>
            <person name="Danylec N."/>
            <person name="Stoll D.A."/>
            <person name="Doetsch A."/>
            <person name="Huch M."/>
        </authorList>
    </citation>
    <scope>NUCLEOTIDE SEQUENCE [LARGE SCALE GENOMIC DNA]</scope>
    <source>
        <strain evidence="3">DSM 17537</strain>
    </source>
</reference>
<evidence type="ECO:0000313" key="2">
    <source>
        <dbReference type="EMBL" id="RNL19413.1"/>
    </source>
</evidence>
<dbReference type="Proteomes" id="UP000267368">
    <property type="component" value="Unassembled WGS sequence"/>
</dbReference>
<dbReference type="Gene3D" id="3.40.630.30">
    <property type="match status" value="1"/>
</dbReference>
<dbReference type="OrthoDB" id="3174849at2"/>
<keyword evidence="3" id="KW-1185">Reference proteome</keyword>
<proteinExistence type="predicted"/>
<keyword evidence="2" id="KW-0808">Transferase</keyword>
<dbReference type="EMBL" id="QICB01000005">
    <property type="protein sequence ID" value="RNL19413.1"/>
    <property type="molecule type" value="Genomic_DNA"/>
</dbReference>
<dbReference type="Pfam" id="PF13508">
    <property type="entry name" value="Acetyltransf_7"/>
    <property type="match status" value="1"/>
</dbReference>
<dbReference type="AlphaFoldDB" id="A0A3N0AF03"/>